<evidence type="ECO:0000256" key="1">
    <source>
        <dbReference type="ARBA" id="ARBA00001924"/>
    </source>
</evidence>
<dbReference type="OrthoDB" id="9763985at2"/>
<dbReference type="STRING" id="933059.SAMN04488103_102231"/>
<dbReference type="Gene3D" id="3.30.465.10">
    <property type="match status" value="1"/>
</dbReference>
<dbReference type="PANTHER" id="PTHR11908">
    <property type="entry name" value="XANTHINE DEHYDROGENASE"/>
    <property type="match status" value="1"/>
</dbReference>
<dbReference type="Pfam" id="PF02738">
    <property type="entry name" value="MoCoBD_1"/>
    <property type="match status" value="1"/>
</dbReference>
<keyword evidence="6" id="KW-0408">Iron</keyword>
<dbReference type="SMART" id="SM01092">
    <property type="entry name" value="CO_deh_flav_C"/>
    <property type="match status" value="1"/>
</dbReference>
<dbReference type="EMBL" id="FOCE01000002">
    <property type="protein sequence ID" value="SEM84401.1"/>
    <property type="molecule type" value="Genomic_DNA"/>
</dbReference>
<sequence length="1050" mass="108794">MRILRPATLTEALAALRDPAAAAAAVAGGTAHQLQWSQGKPRPELLVEIGPLLPAGILPDYSANNRLPPPGATPSDFSQKNRAGSLIRIGAATTLDALHHANLPLLSQAAADVAAPGIRRLATLGGSIGWGAGCLLPALLALDAQLDTTGGPVALADWLTAPSGLILAIELAAPPPTAHLVWRKIGLRAGFSPAILTLAAVMTRTEGRIATLSLAVGGGIVPPQRLTTAEAQLIGTPPNAAAIEAAVAAAFSPPACPLRSASFRRRVAARALAQGLAPRAAAPPQPRLHLASTTPPLPPLTRHSPRWHNRPDMETKVAGTLPYLTDTRRPDMLVGRILRAAHPHARILAIDTAAAEALPGVAAVVTHRDVPGLNAFGILFPDQPALCHDKVRHLGDPVAAVAACDDATAEAALALIRVTYAPLPVVTDAEAALAPEAPPIHDNCNLITDLGLTRGDPDAAFATAAHVVEDIYVTPRQMHGFLETEGGHAELLPDGTLLVAVGGQHGARDRSQLARILNRPERSIRVITSPTGGAFGGKDELTVQPALALLALKAGAPVRLQLSRAESVRAGIKRNPMRLHLRSACDAEGRLLAQEVTVIADAGAYASLSPGVLETAMEHAAGPYVIPNIRTRGRLAYTNNGICGAFRGFGANQMAYAVECQIDRLAAACGLDPAEMRRRNLRIPGSPGFLGQRVAPSERLAEMLTAAAGSPLWQPVTDDGEWITGTGMALMWQGNGLGTLPTDEAEGTLRLTPDGAVEVLCGLDEMGQGLLAALQASVADRLGIARADVRPVTGDTGCTPDSGSTTASRGGYVVWTIAQNTAPGFTAQLLAGAARLTGLPPEALRLVPGGVAEIARNLPDPLVRFADLAHALHPQGLPVETTAFAFPKTEYTKGNARFIFCAGATVARVAASRVTGALRVTDLHLHTAAGPVIDLAAYLGQMEGGAVQGLGFTLSEDILMQGGRMLTANLDTYAMPTILDAPDRMQITALETLDAGDPYGPRGAGELGIGGVTPAICNAVADALGRWPTVTPIPPETILTFAETARGATP</sequence>
<dbReference type="Gene3D" id="3.30.365.10">
    <property type="entry name" value="Aldehyde oxidase/xanthine dehydrogenase, molybdopterin binding domain"/>
    <property type="match status" value="4"/>
</dbReference>
<dbReference type="InterPro" id="IPR016208">
    <property type="entry name" value="Ald_Oxase/xanthine_DH-like"/>
</dbReference>
<dbReference type="RefSeq" id="WP_091297871.1">
    <property type="nucleotide sequence ID" value="NZ_FOCE01000002.1"/>
</dbReference>
<dbReference type="InterPro" id="IPR036318">
    <property type="entry name" value="FAD-bd_PCMH-like_sf"/>
</dbReference>
<protein>
    <submittedName>
        <fullName evidence="11">Xanthine dehydrogenase D subunit</fullName>
    </submittedName>
</protein>
<evidence type="ECO:0000256" key="5">
    <source>
        <dbReference type="ARBA" id="ARBA00022827"/>
    </source>
</evidence>
<evidence type="ECO:0000256" key="8">
    <source>
        <dbReference type="ARBA" id="ARBA00034078"/>
    </source>
</evidence>
<dbReference type="SUPFAM" id="SSF55447">
    <property type="entry name" value="CO dehydrogenase flavoprotein C-terminal domain-like"/>
    <property type="match status" value="1"/>
</dbReference>
<dbReference type="GO" id="GO:0016491">
    <property type="term" value="F:oxidoreductase activity"/>
    <property type="evidence" value="ECO:0007669"/>
    <property type="project" value="InterPro"/>
</dbReference>
<gene>
    <name evidence="11" type="ORF">SAMN04488103_102231</name>
</gene>
<proteinExistence type="predicted"/>
<dbReference type="InterPro" id="IPR016166">
    <property type="entry name" value="FAD-bd_PCMH"/>
</dbReference>
<evidence type="ECO:0000259" key="10">
    <source>
        <dbReference type="PROSITE" id="PS51387"/>
    </source>
</evidence>
<dbReference type="InterPro" id="IPR002346">
    <property type="entry name" value="Mopterin_DH_FAD-bd"/>
</dbReference>
<dbReference type="SUPFAM" id="SSF56003">
    <property type="entry name" value="Molybdenum cofactor-binding domain"/>
    <property type="match status" value="1"/>
</dbReference>
<evidence type="ECO:0000313" key="12">
    <source>
        <dbReference type="Proteomes" id="UP000198761"/>
    </source>
</evidence>
<dbReference type="InterPro" id="IPR008274">
    <property type="entry name" value="AldOxase/xan_DH_MoCoBD1"/>
</dbReference>
<dbReference type="PROSITE" id="PS51387">
    <property type="entry name" value="FAD_PCMH"/>
    <property type="match status" value="1"/>
</dbReference>
<dbReference type="Pfam" id="PF01315">
    <property type="entry name" value="Ald_Xan_dh_C"/>
    <property type="match status" value="1"/>
</dbReference>
<dbReference type="Gene3D" id="3.30.43.10">
    <property type="entry name" value="Uridine Diphospho-n-acetylenolpyruvylglucosamine Reductase, domain 2"/>
    <property type="match status" value="1"/>
</dbReference>
<keyword evidence="12" id="KW-1185">Reference proteome</keyword>
<reference evidence="11 12" key="1">
    <citation type="submission" date="2016-10" db="EMBL/GenBank/DDBJ databases">
        <authorList>
            <person name="de Groot N.N."/>
        </authorList>
    </citation>
    <scope>NUCLEOTIDE SEQUENCE [LARGE SCALE GENOMIC DNA]</scope>
    <source>
        <strain evidence="11 12">DSM 3857</strain>
    </source>
</reference>
<dbReference type="GO" id="GO:0051537">
    <property type="term" value="F:2 iron, 2 sulfur cluster binding"/>
    <property type="evidence" value="ECO:0007669"/>
    <property type="project" value="UniProtKB-KW"/>
</dbReference>
<dbReference type="Pfam" id="PF00941">
    <property type="entry name" value="FAD_binding_5"/>
    <property type="match status" value="1"/>
</dbReference>
<keyword evidence="5" id="KW-0274">FAD</keyword>
<keyword evidence="3" id="KW-0001">2Fe-2S</keyword>
<dbReference type="GO" id="GO:0071949">
    <property type="term" value="F:FAD binding"/>
    <property type="evidence" value="ECO:0007669"/>
    <property type="project" value="InterPro"/>
</dbReference>
<dbReference type="PANTHER" id="PTHR11908:SF157">
    <property type="entry name" value="XANTHINE DEHYDROGENASE SUBUNIT D-RELATED"/>
    <property type="match status" value="1"/>
</dbReference>
<dbReference type="InterPro" id="IPR016169">
    <property type="entry name" value="FAD-bd_PCMH_sub2"/>
</dbReference>
<dbReference type="InterPro" id="IPR037165">
    <property type="entry name" value="AldOxase/xan_DH_Mopterin-bd_sf"/>
</dbReference>
<name>A0A1H8BNC5_9RHOB</name>
<dbReference type="SMART" id="SM01008">
    <property type="entry name" value="Ald_Xan_dh_C"/>
    <property type="match status" value="1"/>
</dbReference>
<evidence type="ECO:0000313" key="11">
    <source>
        <dbReference type="EMBL" id="SEM84401.1"/>
    </source>
</evidence>
<dbReference type="InterPro" id="IPR036856">
    <property type="entry name" value="Ald_Oxase/Xan_DH_a/b_sf"/>
</dbReference>
<organism evidence="11 12">
    <name type="scientific">Gemmobacter aquatilis</name>
    <dbReference type="NCBI Taxonomy" id="933059"/>
    <lineage>
        <taxon>Bacteria</taxon>
        <taxon>Pseudomonadati</taxon>
        <taxon>Pseudomonadota</taxon>
        <taxon>Alphaproteobacteria</taxon>
        <taxon>Rhodobacterales</taxon>
        <taxon>Paracoccaceae</taxon>
        <taxon>Gemmobacter</taxon>
    </lineage>
</organism>
<evidence type="ECO:0000256" key="3">
    <source>
        <dbReference type="ARBA" id="ARBA00022714"/>
    </source>
</evidence>
<dbReference type="GO" id="GO:0005506">
    <property type="term" value="F:iron ion binding"/>
    <property type="evidence" value="ECO:0007669"/>
    <property type="project" value="InterPro"/>
</dbReference>
<dbReference type="InterPro" id="IPR036683">
    <property type="entry name" value="CO_DH_flav_C_dom_sf"/>
</dbReference>
<dbReference type="Pfam" id="PF20256">
    <property type="entry name" value="MoCoBD_2"/>
    <property type="match status" value="1"/>
</dbReference>
<dbReference type="InterPro" id="IPR016167">
    <property type="entry name" value="FAD-bd_PCMH_sub1"/>
</dbReference>
<dbReference type="InterPro" id="IPR046867">
    <property type="entry name" value="AldOxase/xan_DH_MoCoBD2"/>
</dbReference>
<evidence type="ECO:0000256" key="7">
    <source>
        <dbReference type="ARBA" id="ARBA00023014"/>
    </source>
</evidence>
<comment type="cofactor">
    <cofactor evidence="1">
        <name>Mo-molybdopterin</name>
        <dbReference type="ChEBI" id="CHEBI:71302"/>
    </cofactor>
</comment>
<dbReference type="Pfam" id="PF03450">
    <property type="entry name" value="CO_deh_flav_C"/>
    <property type="match status" value="1"/>
</dbReference>
<dbReference type="SUPFAM" id="SSF56176">
    <property type="entry name" value="FAD-binding/transporter-associated domain-like"/>
    <property type="match status" value="1"/>
</dbReference>
<feature type="domain" description="FAD-binding PCMH-type" evidence="10">
    <location>
        <begin position="1"/>
        <end position="176"/>
    </location>
</feature>
<evidence type="ECO:0000256" key="9">
    <source>
        <dbReference type="SAM" id="MobiDB-lite"/>
    </source>
</evidence>
<feature type="region of interest" description="Disordered" evidence="9">
    <location>
        <begin position="278"/>
        <end position="312"/>
    </location>
</feature>
<dbReference type="SUPFAM" id="SSF54665">
    <property type="entry name" value="CO dehydrogenase molybdoprotein N-domain-like"/>
    <property type="match status" value="1"/>
</dbReference>
<keyword evidence="2" id="KW-0285">Flavoprotein</keyword>
<accession>A0A1H8BNC5</accession>
<evidence type="ECO:0000256" key="6">
    <source>
        <dbReference type="ARBA" id="ARBA00023004"/>
    </source>
</evidence>
<comment type="cofactor">
    <cofactor evidence="8">
        <name>[2Fe-2S] cluster</name>
        <dbReference type="ChEBI" id="CHEBI:190135"/>
    </cofactor>
</comment>
<dbReference type="AlphaFoldDB" id="A0A1H8BNC5"/>
<dbReference type="Proteomes" id="UP000198761">
    <property type="component" value="Unassembled WGS sequence"/>
</dbReference>
<dbReference type="InterPro" id="IPR000674">
    <property type="entry name" value="Ald_Oxase/Xan_DH_a/b"/>
</dbReference>
<keyword evidence="4" id="KW-0479">Metal-binding</keyword>
<dbReference type="Gene3D" id="3.30.390.50">
    <property type="entry name" value="CO dehydrogenase flavoprotein, C-terminal domain"/>
    <property type="match status" value="1"/>
</dbReference>
<dbReference type="InterPro" id="IPR005107">
    <property type="entry name" value="CO_DH_flav_C"/>
</dbReference>
<evidence type="ECO:0000256" key="4">
    <source>
        <dbReference type="ARBA" id="ARBA00022723"/>
    </source>
</evidence>
<dbReference type="Gene3D" id="3.90.1170.50">
    <property type="entry name" value="Aldehyde oxidase/xanthine dehydrogenase, a/b hammerhead"/>
    <property type="match status" value="1"/>
</dbReference>
<keyword evidence="7" id="KW-0411">Iron-sulfur</keyword>
<evidence type="ECO:0000256" key="2">
    <source>
        <dbReference type="ARBA" id="ARBA00022630"/>
    </source>
</evidence>